<name>A0AAW1WFJ1_RUBAR</name>
<proteinExistence type="predicted"/>
<evidence type="ECO:0000313" key="2">
    <source>
        <dbReference type="Proteomes" id="UP001457282"/>
    </source>
</evidence>
<evidence type="ECO:0000313" key="1">
    <source>
        <dbReference type="EMBL" id="KAK9923307.1"/>
    </source>
</evidence>
<dbReference type="AlphaFoldDB" id="A0AAW1WFJ1"/>
<comment type="caution">
    <text evidence="1">The sequence shown here is derived from an EMBL/GenBank/DDBJ whole genome shotgun (WGS) entry which is preliminary data.</text>
</comment>
<accession>A0AAW1WFJ1</accession>
<sequence>MDTAPDEKVPSKFPEMEDLKSKNLYICIDVLRQYPYSSWVVHEIRMNDVLSNSKTLRYKEVANVFGKLPVAVGCGVFTSRILFGGGINQEGNSLIREPNERENEYGWRLPPTRLPNIPVYHMSNDYHSLIHIATVEMPVSDQLAHKFGAPETYSFVNLGGQRVCLALSAVSSTLDGSLGEREKLSILVATFEYKVETSKKRTWESSPVSCSLSYEFLTTPGILEYDIPQHPEISPSHSNVITGLLGAFVL</sequence>
<dbReference type="EMBL" id="JBEDUW010000006">
    <property type="protein sequence ID" value="KAK9923307.1"/>
    <property type="molecule type" value="Genomic_DNA"/>
</dbReference>
<reference evidence="1 2" key="1">
    <citation type="journal article" date="2023" name="G3 (Bethesda)">
        <title>A chromosome-length genome assembly and annotation of blackberry (Rubus argutus, cv. 'Hillquist').</title>
        <authorList>
            <person name="Bruna T."/>
            <person name="Aryal R."/>
            <person name="Dudchenko O."/>
            <person name="Sargent D.J."/>
            <person name="Mead D."/>
            <person name="Buti M."/>
            <person name="Cavallini A."/>
            <person name="Hytonen T."/>
            <person name="Andres J."/>
            <person name="Pham M."/>
            <person name="Weisz D."/>
            <person name="Mascagni F."/>
            <person name="Usai G."/>
            <person name="Natali L."/>
            <person name="Bassil N."/>
            <person name="Fernandez G.E."/>
            <person name="Lomsadze A."/>
            <person name="Armour M."/>
            <person name="Olukolu B."/>
            <person name="Poorten T."/>
            <person name="Britton C."/>
            <person name="Davik J."/>
            <person name="Ashrafi H."/>
            <person name="Aiden E.L."/>
            <person name="Borodovsky M."/>
            <person name="Worthington M."/>
        </authorList>
    </citation>
    <scope>NUCLEOTIDE SEQUENCE [LARGE SCALE GENOMIC DNA]</scope>
    <source>
        <strain evidence="1">PI 553951</strain>
    </source>
</reference>
<organism evidence="1 2">
    <name type="scientific">Rubus argutus</name>
    <name type="common">Southern blackberry</name>
    <dbReference type="NCBI Taxonomy" id="59490"/>
    <lineage>
        <taxon>Eukaryota</taxon>
        <taxon>Viridiplantae</taxon>
        <taxon>Streptophyta</taxon>
        <taxon>Embryophyta</taxon>
        <taxon>Tracheophyta</taxon>
        <taxon>Spermatophyta</taxon>
        <taxon>Magnoliopsida</taxon>
        <taxon>eudicotyledons</taxon>
        <taxon>Gunneridae</taxon>
        <taxon>Pentapetalae</taxon>
        <taxon>rosids</taxon>
        <taxon>fabids</taxon>
        <taxon>Rosales</taxon>
        <taxon>Rosaceae</taxon>
        <taxon>Rosoideae</taxon>
        <taxon>Rosoideae incertae sedis</taxon>
        <taxon>Rubus</taxon>
    </lineage>
</organism>
<keyword evidence="2" id="KW-1185">Reference proteome</keyword>
<protein>
    <submittedName>
        <fullName evidence="1">Uncharacterized protein</fullName>
    </submittedName>
</protein>
<gene>
    <name evidence="1" type="ORF">M0R45_031735</name>
</gene>
<dbReference type="Proteomes" id="UP001457282">
    <property type="component" value="Unassembled WGS sequence"/>
</dbReference>